<dbReference type="GO" id="GO:0016791">
    <property type="term" value="F:phosphatase activity"/>
    <property type="evidence" value="ECO:0007669"/>
    <property type="project" value="TreeGrafter"/>
</dbReference>
<organism evidence="1 2">
    <name type="scientific">Longicatena caecimuris</name>
    <dbReference type="NCBI Taxonomy" id="1796635"/>
    <lineage>
        <taxon>Bacteria</taxon>
        <taxon>Bacillati</taxon>
        <taxon>Bacillota</taxon>
        <taxon>Erysipelotrichia</taxon>
        <taxon>Erysipelotrichales</taxon>
        <taxon>Erysipelotrichaceae</taxon>
        <taxon>Longicatena</taxon>
    </lineage>
</organism>
<keyword evidence="2" id="KW-1185">Reference proteome</keyword>
<dbReference type="InterPro" id="IPR000150">
    <property type="entry name" value="Cof"/>
</dbReference>
<name>A0A4R3TFN3_9FIRM</name>
<dbReference type="Gene3D" id="3.40.50.1000">
    <property type="entry name" value="HAD superfamily/HAD-like"/>
    <property type="match status" value="1"/>
</dbReference>
<dbReference type="SUPFAM" id="SSF56784">
    <property type="entry name" value="HAD-like"/>
    <property type="match status" value="1"/>
</dbReference>
<dbReference type="InterPro" id="IPR036412">
    <property type="entry name" value="HAD-like_sf"/>
</dbReference>
<dbReference type="EMBL" id="SMBP01000009">
    <property type="protein sequence ID" value="TCU60086.1"/>
    <property type="molecule type" value="Genomic_DNA"/>
</dbReference>
<evidence type="ECO:0008006" key="3">
    <source>
        <dbReference type="Google" id="ProtNLM"/>
    </source>
</evidence>
<proteinExistence type="predicted"/>
<accession>A0A4R3TFN3</accession>
<dbReference type="NCBIfam" id="TIGR01484">
    <property type="entry name" value="HAD-SF-IIB"/>
    <property type="match status" value="1"/>
</dbReference>
<dbReference type="GO" id="GO:0000287">
    <property type="term" value="F:magnesium ion binding"/>
    <property type="evidence" value="ECO:0007669"/>
    <property type="project" value="TreeGrafter"/>
</dbReference>
<dbReference type="InterPro" id="IPR023214">
    <property type="entry name" value="HAD_sf"/>
</dbReference>
<dbReference type="Proteomes" id="UP000295773">
    <property type="component" value="Unassembled WGS sequence"/>
</dbReference>
<sequence length="276" mass="31183">MKVLYVSDLDGTLLNENSSISEQSLSILNTLIKKGVAFTFATARSLHSAAKVTKGLQLKLPLIVYNGVYVLDAKDHHILAQQEFTKQQLEQILRIGDAYRQYPFVYAYINGVERVSYLPDTLHPGGWHYRNSRMDDKRFRSIVSAQQLLDGDSFYVTFINDKEALQPIYEQLCALDTFTITFQRELGREEYWLEVMPATASKANAILKLKELGGFDHVVCFGDAVNDLPMFQVADEAYAVDNAIEELKQQSDGVIGSNEEDGVARWMQEHALCVES</sequence>
<evidence type="ECO:0000313" key="1">
    <source>
        <dbReference type="EMBL" id="TCU60086.1"/>
    </source>
</evidence>
<gene>
    <name evidence="1" type="ORF">EDD61_109126</name>
</gene>
<dbReference type="Pfam" id="PF08282">
    <property type="entry name" value="Hydrolase_3"/>
    <property type="match status" value="1"/>
</dbReference>
<protein>
    <recommendedName>
        <fullName evidence="3">Cof subfamily protein (Haloacid dehalogenase superfamily)/HAD superfamily hydrolase (TIGR01484 family)</fullName>
    </recommendedName>
</protein>
<dbReference type="PANTHER" id="PTHR10000">
    <property type="entry name" value="PHOSPHOSERINE PHOSPHATASE"/>
    <property type="match status" value="1"/>
</dbReference>
<reference evidence="1 2" key="1">
    <citation type="submission" date="2019-03" db="EMBL/GenBank/DDBJ databases">
        <title>Genomic Encyclopedia of Type Strains, Phase IV (KMG-IV): sequencing the most valuable type-strain genomes for metagenomic binning, comparative biology and taxonomic classification.</title>
        <authorList>
            <person name="Goeker M."/>
        </authorList>
    </citation>
    <scope>NUCLEOTIDE SEQUENCE [LARGE SCALE GENOMIC DNA]</scope>
    <source>
        <strain evidence="1 2">DSM 29481</strain>
    </source>
</reference>
<dbReference type="Gene3D" id="3.30.1240.10">
    <property type="match status" value="1"/>
</dbReference>
<comment type="caution">
    <text evidence="1">The sequence shown here is derived from an EMBL/GenBank/DDBJ whole genome shotgun (WGS) entry which is preliminary data.</text>
</comment>
<dbReference type="InterPro" id="IPR006379">
    <property type="entry name" value="HAD-SF_hydro_IIB"/>
</dbReference>
<dbReference type="AlphaFoldDB" id="A0A4R3TFN3"/>
<dbReference type="RefSeq" id="WP_117548076.1">
    <property type="nucleotide sequence ID" value="NZ_JADPGE010000030.1"/>
</dbReference>
<dbReference type="PANTHER" id="PTHR10000:SF8">
    <property type="entry name" value="HAD SUPERFAMILY HYDROLASE-LIKE, TYPE 3"/>
    <property type="match status" value="1"/>
</dbReference>
<evidence type="ECO:0000313" key="2">
    <source>
        <dbReference type="Proteomes" id="UP000295773"/>
    </source>
</evidence>
<dbReference type="NCBIfam" id="TIGR00099">
    <property type="entry name" value="Cof-subfamily"/>
    <property type="match status" value="1"/>
</dbReference>
<dbReference type="GO" id="GO:0005829">
    <property type="term" value="C:cytosol"/>
    <property type="evidence" value="ECO:0007669"/>
    <property type="project" value="TreeGrafter"/>
</dbReference>